<dbReference type="SUPFAM" id="SSF53850">
    <property type="entry name" value="Periplasmic binding protein-like II"/>
    <property type="match status" value="1"/>
</dbReference>
<evidence type="ECO:0000259" key="6">
    <source>
        <dbReference type="SMART" id="SM00062"/>
    </source>
</evidence>
<feature type="signal peptide" evidence="5">
    <location>
        <begin position="1"/>
        <end position="34"/>
    </location>
</feature>
<comment type="similarity">
    <text evidence="2 4">Belongs to the bacterial solute-binding protein 3 family.</text>
</comment>
<feature type="domain" description="Solute-binding protein family 3/N-terminal" evidence="6">
    <location>
        <begin position="39"/>
        <end position="269"/>
    </location>
</feature>
<name>A0ABY8FGR6_9GAMM</name>
<dbReference type="SMART" id="SM00062">
    <property type="entry name" value="PBPb"/>
    <property type="match status" value="1"/>
</dbReference>
<keyword evidence="3 5" id="KW-0732">Signal</keyword>
<sequence length="281" mass="31291">MITMRTDAMTNWITQSLIAATLIIAPLAATPALADDNQTVRLGIDVPYEPFVMRNADGQLEGFEIDLGNALCKRAKLDCTWVEQPWDGIIPGLLARKYDAILSSMAITPERERQVLFSLPYYNTPSVWITARDRDIDIDDKASLKGLSVGVQRGTIRDVYVTQEYGDVLDIHRYGSSQDVVNDLKAGRLDLTFEDFPIAVDAIDFRGDNSPYKQVGPSIKTPTSIFGEGAAMAFRKRDKALAAKFDQAICAVYADGTFDKLMHQYFDYDLSVRPSQQDCAQ</sequence>
<evidence type="ECO:0000256" key="2">
    <source>
        <dbReference type="ARBA" id="ARBA00010333"/>
    </source>
</evidence>
<dbReference type="InterPro" id="IPR001638">
    <property type="entry name" value="Solute-binding_3/MltF_N"/>
</dbReference>
<reference evidence="7 8" key="1">
    <citation type="submission" date="2019-01" db="EMBL/GenBank/DDBJ databases">
        <title>Genome sequence of Salinicola endophyticus REST5.</title>
        <authorList>
            <person name="Nascimento F.X."/>
        </authorList>
    </citation>
    <scope>NUCLEOTIDE SEQUENCE [LARGE SCALE GENOMIC DNA]</scope>
    <source>
        <strain evidence="7 8">REST5</strain>
    </source>
</reference>
<dbReference type="PANTHER" id="PTHR35936:SF17">
    <property type="entry name" value="ARGININE-BINDING EXTRACELLULAR PROTEIN ARTP"/>
    <property type="match status" value="1"/>
</dbReference>
<proteinExistence type="inferred from homology"/>
<evidence type="ECO:0000313" key="8">
    <source>
        <dbReference type="Proteomes" id="UP001321526"/>
    </source>
</evidence>
<dbReference type="InterPro" id="IPR018313">
    <property type="entry name" value="SBP_3_CS"/>
</dbReference>
<feature type="chain" id="PRO_5047549167" evidence="5">
    <location>
        <begin position="35"/>
        <end position="281"/>
    </location>
</feature>
<dbReference type="EMBL" id="CP035631">
    <property type="protein sequence ID" value="WFF41727.1"/>
    <property type="molecule type" value="Genomic_DNA"/>
</dbReference>
<dbReference type="Gene3D" id="3.40.190.10">
    <property type="entry name" value="Periplasmic binding protein-like II"/>
    <property type="match status" value="2"/>
</dbReference>
<evidence type="ECO:0000256" key="3">
    <source>
        <dbReference type="ARBA" id="ARBA00022729"/>
    </source>
</evidence>
<dbReference type="PROSITE" id="PS01039">
    <property type="entry name" value="SBP_BACTERIAL_3"/>
    <property type="match status" value="1"/>
</dbReference>
<dbReference type="Proteomes" id="UP001321526">
    <property type="component" value="Chromosome"/>
</dbReference>
<accession>A0ABY8FGR6</accession>
<evidence type="ECO:0000256" key="5">
    <source>
        <dbReference type="SAM" id="SignalP"/>
    </source>
</evidence>
<evidence type="ECO:0000313" key="7">
    <source>
        <dbReference type="EMBL" id="WFF41727.1"/>
    </source>
</evidence>
<dbReference type="PANTHER" id="PTHR35936">
    <property type="entry name" value="MEMBRANE-BOUND LYTIC MUREIN TRANSGLYCOSYLASE F"/>
    <property type="match status" value="1"/>
</dbReference>
<protein>
    <submittedName>
        <fullName evidence="7">Transporter substrate-binding domain-containing protein</fullName>
    </submittedName>
</protein>
<gene>
    <name evidence="7" type="ORF">EVC62_09565</name>
</gene>
<organism evidence="7 8">
    <name type="scientific">Salinicola endophyticus</name>
    <dbReference type="NCBI Taxonomy" id="1949083"/>
    <lineage>
        <taxon>Bacteria</taxon>
        <taxon>Pseudomonadati</taxon>
        <taxon>Pseudomonadota</taxon>
        <taxon>Gammaproteobacteria</taxon>
        <taxon>Oceanospirillales</taxon>
        <taxon>Halomonadaceae</taxon>
        <taxon>Salinicola</taxon>
    </lineage>
</organism>
<comment type="subcellular location">
    <subcellularLocation>
        <location evidence="1">Cell envelope</location>
    </subcellularLocation>
</comment>
<dbReference type="Pfam" id="PF00497">
    <property type="entry name" value="SBP_bac_3"/>
    <property type="match status" value="1"/>
</dbReference>
<evidence type="ECO:0000256" key="1">
    <source>
        <dbReference type="ARBA" id="ARBA00004196"/>
    </source>
</evidence>
<evidence type="ECO:0000256" key="4">
    <source>
        <dbReference type="RuleBase" id="RU003744"/>
    </source>
</evidence>
<keyword evidence="8" id="KW-1185">Reference proteome</keyword>